<dbReference type="KEGG" id="vg:2650868"/>
<reference evidence="3" key="1">
    <citation type="journal article" date="2003" name="Plant Dis.">
        <title>First report of Beet pseudoyellows virus in strawberry in the USA: A second crinivirus able to cause pallidosis disease.</title>
        <authorList>
            <person name="Tzanetakis I.E."/>
            <person name="Wintermantel W.M."/>
            <person name="Martin R.R."/>
        </authorList>
    </citation>
    <scope>NUCLEOTIDE SEQUENCE [LARGE SCALE GENOMIC DNA]</scope>
</reference>
<evidence type="ECO:0000313" key="2">
    <source>
        <dbReference type="EMBL" id="AAQ97374.1"/>
    </source>
</evidence>
<name>Q6VRA7_9CLOS</name>
<dbReference type="GeneID" id="2650868"/>
<accession>Q6VRA7</accession>
<dbReference type="RefSeq" id="NP_940786.1">
    <property type="nucleotide sequence ID" value="NC_005209.2"/>
</dbReference>
<protein>
    <submittedName>
        <fullName evidence="2">ORF 2</fullName>
    </submittedName>
</protein>
<dbReference type="Proteomes" id="UP000203551">
    <property type="component" value="Genome"/>
</dbReference>
<evidence type="ECO:0000313" key="3">
    <source>
        <dbReference type="Proteomes" id="UP000203551"/>
    </source>
</evidence>
<organism evidence="2 3">
    <name type="scientific">Beet pseudoyellows virus</name>
    <dbReference type="NCBI Taxonomy" id="72750"/>
    <lineage>
        <taxon>Viruses</taxon>
        <taxon>Riboviria</taxon>
        <taxon>Orthornavirae</taxon>
        <taxon>Kitrinoviricota</taxon>
        <taxon>Alsuviricetes</taxon>
        <taxon>Martellivirales</taxon>
        <taxon>Closteroviridae</taxon>
        <taxon>Crinivirus</taxon>
        <taxon>Crinivirus pseudobetae</taxon>
    </lineage>
</organism>
<dbReference type="EMBL" id="AY330918">
    <property type="protein sequence ID" value="AAQ97374.1"/>
    <property type="molecule type" value="Genomic_RNA"/>
</dbReference>
<sequence length="54" mass="6420">MEGVGFHYLFCLNARTICNRWDVFRDVSVIIYILLLYILLFLFIVAKCIDIKFS</sequence>
<reference evidence="2 3" key="3">
    <citation type="journal article" date="2004" name="Virus Genes">
        <title>Complete nucleotide sequence of a strawberry isolate of Beet pseudoyellows virus.</title>
        <authorList>
            <person name="Tzanetakis I.E."/>
            <person name="Martin R.R."/>
        </authorList>
    </citation>
    <scope>NUCLEOTIDE SEQUENCE [LARGE SCALE GENOMIC DNA]</scope>
</reference>
<evidence type="ECO:0000256" key="1">
    <source>
        <dbReference type="SAM" id="Phobius"/>
    </source>
</evidence>
<keyword evidence="1" id="KW-1133">Transmembrane helix</keyword>
<feature type="transmembrane region" description="Helical" evidence="1">
    <location>
        <begin position="29"/>
        <end position="49"/>
    </location>
</feature>
<proteinExistence type="predicted"/>
<keyword evidence="1" id="KW-0472">Membrane</keyword>
<keyword evidence="3" id="KW-1185">Reference proteome</keyword>
<reference evidence="3" key="2">
    <citation type="journal article" date="2004" name="Plant Dis.">
        <title>First report of beet pseudo yellows virus in blackberry in the United States.</title>
        <authorList>
            <person name="Tzanetakis I.E."/>
            <person name="Martin R.R."/>
        </authorList>
    </citation>
    <scope>NUCLEOTIDE SEQUENCE [LARGE SCALE GENOMIC DNA]</scope>
</reference>
<keyword evidence="1" id="KW-0812">Transmembrane</keyword>